<keyword evidence="8" id="KW-1185">Reference proteome</keyword>
<keyword evidence="3 6" id="KW-1133">Transmembrane helix</keyword>
<feature type="transmembrane region" description="Helical" evidence="6">
    <location>
        <begin position="144"/>
        <end position="164"/>
    </location>
</feature>
<dbReference type="Proteomes" id="UP000053477">
    <property type="component" value="Unassembled WGS sequence"/>
</dbReference>
<dbReference type="GO" id="GO:0016020">
    <property type="term" value="C:membrane"/>
    <property type="evidence" value="ECO:0007669"/>
    <property type="project" value="UniProtKB-SubCell"/>
</dbReference>
<dbReference type="STRING" id="27342.A0A0H2R8Q8"/>
<feature type="region of interest" description="Disordered" evidence="5">
    <location>
        <begin position="1"/>
        <end position="57"/>
    </location>
</feature>
<gene>
    <name evidence="7" type="ORF">SCHPADRAFT_838778</name>
</gene>
<evidence type="ECO:0000313" key="7">
    <source>
        <dbReference type="EMBL" id="KLO05893.1"/>
    </source>
</evidence>
<comment type="subcellular location">
    <subcellularLocation>
        <location evidence="1">Membrane</location>
        <topology evidence="1">Multi-pass membrane protein</topology>
    </subcellularLocation>
</comment>
<evidence type="ECO:0008006" key="9">
    <source>
        <dbReference type="Google" id="ProtNLM"/>
    </source>
</evidence>
<evidence type="ECO:0000256" key="4">
    <source>
        <dbReference type="ARBA" id="ARBA00023136"/>
    </source>
</evidence>
<evidence type="ECO:0000256" key="1">
    <source>
        <dbReference type="ARBA" id="ARBA00004141"/>
    </source>
</evidence>
<feature type="compositionally biased region" description="Basic and acidic residues" evidence="5">
    <location>
        <begin position="42"/>
        <end position="53"/>
    </location>
</feature>
<feature type="transmembrane region" description="Helical" evidence="6">
    <location>
        <begin position="265"/>
        <end position="286"/>
    </location>
</feature>
<keyword evidence="4 6" id="KW-0472">Membrane</keyword>
<keyword evidence="2 6" id="KW-0812">Transmembrane</keyword>
<sequence>MTSSRSLNYIPSKFSRPPSLTMPRRRSSVVPVPFPKSGGGREAFRPSEDRMPGEGDEDYDGVDVDVQRLRRLWPFSRGVKEREKIPERLLGWRWNKFKWVLLCTTSMVMLYSIASLVFCLLTWFNVLEHADIVRVGNRRELAVSTLAASMGILTSLVGWAGLLLNNRSFLAAYNLLLWLTFATLLAPGYLTYKQRTFNLEGKINAQWSQTLDLTSRLRIQNRLGCCGYYNAFVEATVSNTCYARSVLPACKGKFLDFEKMVLGRWYTAAFALVPPHMAAMFAGLLCSNHVTYRYGKGMMPKAYRLNMHTMAIVIDEYAK</sequence>
<evidence type="ECO:0000256" key="2">
    <source>
        <dbReference type="ARBA" id="ARBA00022692"/>
    </source>
</evidence>
<organism evidence="7 8">
    <name type="scientific">Schizopora paradoxa</name>
    <dbReference type="NCBI Taxonomy" id="27342"/>
    <lineage>
        <taxon>Eukaryota</taxon>
        <taxon>Fungi</taxon>
        <taxon>Dikarya</taxon>
        <taxon>Basidiomycota</taxon>
        <taxon>Agaricomycotina</taxon>
        <taxon>Agaricomycetes</taxon>
        <taxon>Hymenochaetales</taxon>
        <taxon>Schizoporaceae</taxon>
        <taxon>Schizopora</taxon>
    </lineage>
</organism>
<dbReference type="EMBL" id="KQ086257">
    <property type="protein sequence ID" value="KLO05893.1"/>
    <property type="molecule type" value="Genomic_DNA"/>
</dbReference>
<evidence type="ECO:0000256" key="3">
    <source>
        <dbReference type="ARBA" id="ARBA00022989"/>
    </source>
</evidence>
<accession>A0A0H2R8Q8</accession>
<protein>
    <recommendedName>
        <fullName evidence="9">Tetraspanin Tsp2</fullName>
    </recommendedName>
</protein>
<evidence type="ECO:0000256" key="5">
    <source>
        <dbReference type="SAM" id="MobiDB-lite"/>
    </source>
</evidence>
<dbReference type="Pfam" id="PF00335">
    <property type="entry name" value="Tetraspanin"/>
    <property type="match status" value="1"/>
</dbReference>
<dbReference type="OrthoDB" id="2156690at2759"/>
<feature type="transmembrane region" description="Helical" evidence="6">
    <location>
        <begin position="171"/>
        <end position="190"/>
    </location>
</feature>
<evidence type="ECO:0000256" key="6">
    <source>
        <dbReference type="SAM" id="Phobius"/>
    </source>
</evidence>
<proteinExistence type="predicted"/>
<dbReference type="AlphaFoldDB" id="A0A0H2R8Q8"/>
<feature type="transmembrane region" description="Helical" evidence="6">
    <location>
        <begin position="99"/>
        <end position="124"/>
    </location>
</feature>
<evidence type="ECO:0000313" key="8">
    <source>
        <dbReference type="Proteomes" id="UP000053477"/>
    </source>
</evidence>
<dbReference type="InParanoid" id="A0A0H2R8Q8"/>
<dbReference type="InterPro" id="IPR018499">
    <property type="entry name" value="Tetraspanin/Peripherin"/>
</dbReference>
<reference evidence="7 8" key="1">
    <citation type="submission" date="2015-04" db="EMBL/GenBank/DDBJ databases">
        <title>Complete genome sequence of Schizopora paradoxa KUC8140, a cosmopolitan wood degrader in East Asia.</title>
        <authorList>
            <consortium name="DOE Joint Genome Institute"/>
            <person name="Min B."/>
            <person name="Park H."/>
            <person name="Jang Y."/>
            <person name="Kim J.-J."/>
            <person name="Kim K.H."/>
            <person name="Pangilinan J."/>
            <person name="Lipzen A."/>
            <person name="Riley R."/>
            <person name="Grigoriev I.V."/>
            <person name="Spatafora J.W."/>
            <person name="Choi I.-G."/>
        </authorList>
    </citation>
    <scope>NUCLEOTIDE SEQUENCE [LARGE SCALE GENOMIC DNA]</scope>
    <source>
        <strain evidence="7 8">KUC8140</strain>
    </source>
</reference>
<name>A0A0H2R8Q8_9AGAM</name>